<feature type="compositionally biased region" description="Polar residues" evidence="1">
    <location>
        <begin position="31"/>
        <end position="49"/>
    </location>
</feature>
<comment type="caution">
    <text evidence="2">The sequence shown here is derived from an EMBL/GenBank/DDBJ whole genome shotgun (WGS) entry which is preliminary data.</text>
</comment>
<proteinExistence type="predicted"/>
<dbReference type="AlphaFoldDB" id="A0A8J4Y8X2"/>
<gene>
    <name evidence="2" type="ORF">GWK47_007115</name>
</gene>
<feature type="region of interest" description="Disordered" evidence="1">
    <location>
        <begin position="1"/>
        <end position="52"/>
    </location>
</feature>
<reference evidence="2" key="1">
    <citation type="submission" date="2020-07" db="EMBL/GenBank/DDBJ databases">
        <title>The High-quality genome of the commercially important snow crab, Chionoecetes opilio.</title>
        <authorList>
            <person name="Jeong J.-H."/>
            <person name="Ryu S."/>
        </authorList>
    </citation>
    <scope>NUCLEOTIDE SEQUENCE</scope>
    <source>
        <strain evidence="2">MADBK_172401_WGS</strain>
        <tissue evidence="2">Digestive gland</tissue>
    </source>
</reference>
<evidence type="ECO:0000256" key="1">
    <source>
        <dbReference type="SAM" id="MobiDB-lite"/>
    </source>
</evidence>
<dbReference type="Proteomes" id="UP000770661">
    <property type="component" value="Unassembled WGS sequence"/>
</dbReference>
<protein>
    <submittedName>
        <fullName evidence="2">Uncharacterized protein</fullName>
    </submittedName>
</protein>
<keyword evidence="3" id="KW-1185">Reference proteome</keyword>
<sequence length="380" mass="42026">MDKYVKRSDSDRSRNVSGDSSCSSVSYRTSTPAPSASRTHTPQGTSDISLSDVELDSSQLFTQDIEESGTEQEDQRKRQEGTRQLKAMLWHLEKFFVFDSYVRTENDTLEGKSVHTGRARCQQKTCLSKGKAATYTYTTRSKVNLKKHYEKMHSAMLQCVRTAFDGATRGVWPKAGRTIPPKGGPPARLGGAFQPEGMCPQRGWGRLHRHFFTLRGPREFSAPPRGGPWGGKIRPVSATPKGAALFIMLFYTTTPHNGQTRDGQKRGLHWRPCHGSARISAANMAHWGKGKFKVLSVIHAFGSTSERGAGGEPSGVGPFHIYPSARRQNAPLHNWTRVGNPAVMHVDQDIPRISVEFPARHPLNSALSASHSLDRVPLDP</sequence>
<feature type="compositionally biased region" description="Low complexity" evidence="1">
    <location>
        <begin position="15"/>
        <end position="30"/>
    </location>
</feature>
<name>A0A8J4Y8X2_CHIOP</name>
<dbReference type="OrthoDB" id="6382074at2759"/>
<dbReference type="EMBL" id="JACEEZ010014070">
    <property type="protein sequence ID" value="KAG0719729.1"/>
    <property type="molecule type" value="Genomic_DNA"/>
</dbReference>
<organism evidence="2 3">
    <name type="scientific">Chionoecetes opilio</name>
    <name type="common">Atlantic snow crab</name>
    <name type="synonym">Cancer opilio</name>
    <dbReference type="NCBI Taxonomy" id="41210"/>
    <lineage>
        <taxon>Eukaryota</taxon>
        <taxon>Metazoa</taxon>
        <taxon>Ecdysozoa</taxon>
        <taxon>Arthropoda</taxon>
        <taxon>Crustacea</taxon>
        <taxon>Multicrustacea</taxon>
        <taxon>Malacostraca</taxon>
        <taxon>Eumalacostraca</taxon>
        <taxon>Eucarida</taxon>
        <taxon>Decapoda</taxon>
        <taxon>Pleocyemata</taxon>
        <taxon>Brachyura</taxon>
        <taxon>Eubrachyura</taxon>
        <taxon>Majoidea</taxon>
        <taxon>Majidae</taxon>
        <taxon>Chionoecetes</taxon>
    </lineage>
</organism>
<accession>A0A8J4Y8X2</accession>
<feature type="compositionally biased region" description="Basic and acidic residues" evidence="1">
    <location>
        <begin position="1"/>
        <end position="14"/>
    </location>
</feature>
<evidence type="ECO:0000313" key="2">
    <source>
        <dbReference type="EMBL" id="KAG0719729.1"/>
    </source>
</evidence>
<evidence type="ECO:0000313" key="3">
    <source>
        <dbReference type="Proteomes" id="UP000770661"/>
    </source>
</evidence>